<name>A0A9N9RQN4_9DIPT</name>
<dbReference type="PANTHER" id="PTHR24373:SF382">
    <property type="entry name" value="LEUCINE RICH REPEAT CONTAINING 70"/>
    <property type="match status" value="1"/>
</dbReference>
<reference evidence="5" key="2">
    <citation type="submission" date="2022-10" db="EMBL/GenBank/DDBJ databases">
        <authorList>
            <consortium name="ENA_rothamsted_submissions"/>
            <consortium name="culmorum"/>
            <person name="King R."/>
        </authorList>
    </citation>
    <scope>NUCLEOTIDE SEQUENCE</scope>
</reference>
<dbReference type="Proteomes" id="UP001153620">
    <property type="component" value="Chromosome 2"/>
</dbReference>
<dbReference type="GO" id="GO:0031012">
    <property type="term" value="C:extracellular matrix"/>
    <property type="evidence" value="ECO:0007669"/>
    <property type="project" value="TreeGrafter"/>
</dbReference>
<dbReference type="SMART" id="SM00369">
    <property type="entry name" value="LRR_TYP"/>
    <property type="match status" value="3"/>
</dbReference>
<keyword evidence="3" id="KW-0677">Repeat</keyword>
<feature type="transmembrane region" description="Helical" evidence="4">
    <location>
        <begin position="448"/>
        <end position="474"/>
    </location>
</feature>
<dbReference type="GO" id="GO:0005615">
    <property type="term" value="C:extracellular space"/>
    <property type="evidence" value="ECO:0007669"/>
    <property type="project" value="TreeGrafter"/>
</dbReference>
<reference evidence="5" key="1">
    <citation type="submission" date="2022-01" db="EMBL/GenBank/DDBJ databases">
        <authorList>
            <person name="King R."/>
        </authorList>
    </citation>
    <scope>NUCLEOTIDE SEQUENCE</scope>
</reference>
<feature type="transmembrane region" description="Helical" evidence="4">
    <location>
        <begin position="12"/>
        <end position="30"/>
    </location>
</feature>
<accession>A0A9N9RQN4</accession>
<dbReference type="Gene3D" id="3.80.10.10">
    <property type="entry name" value="Ribonuclease Inhibitor"/>
    <property type="match status" value="3"/>
</dbReference>
<dbReference type="InterPro" id="IPR050328">
    <property type="entry name" value="Dev_Immune_Receptor"/>
</dbReference>
<dbReference type="InterPro" id="IPR003591">
    <property type="entry name" value="Leu-rich_rpt_typical-subtyp"/>
</dbReference>
<keyword evidence="4" id="KW-0812">Transmembrane</keyword>
<dbReference type="AlphaFoldDB" id="A0A9N9RQN4"/>
<protein>
    <submittedName>
        <fullName evidence="5">Uncharacterized protein</fullName>
    </submittedName>
</protein>
<dbReference type="Pfam" id="PF13855">
    <property type="entry name" value="LRR_8"/>
    <property type="match status" value="2"/>
</dbReference>
<dbReference type="PROSITE" id="PS51450">
    <property type="entry name" value="LRR"/>
    <property type="match status" value="1"/>
</dbReference>
<evidence type="ECO:0000256" key="3">
    <source>
        <dbReference type="ARBA" id="ARBA00022737"/>
    </source>
</evidence>
<evidence type="ECO:0000313" key="5">
    <source>
        <dbReference type="EMBL" id="CAG9803016.1"/>
    </source>
</evidence>
<organism evidence="5 6">
    <name type="scientific">Chironomus riparius</name>
    <dbReference type="NCBI Taxonomy" id="315576"/>
    <lineage>
        <taxon>Eukaryota</taxon>
        <taxon>Metazoa</taxon>
        <taxon>Ecdysozoa</taxon>
        <taxon>Arthropoda</taxon>
        <taxon>Hexapoda</taxon>
        <taxon>Insecta</taxon>
        <taxon>Pterygota</taxon>
        <taxon>Neoptera</taxon>
        <taxon>Endopterygota</taxon>
        <taxon>Diptera</taxon>
        <taxon>Nematocera</taxon>
        <taxon>Chironomoidea</taxon>
        <taxon>Chironomidae</taxon>
        <taxon>Chironominae</taxon>
        <taxon>Chironomus</taxon>
    </lineage>
</organism>
<dbReference type="InterPro" id="IPR001611">
    <property type="entry name" value="Leu-rich_rpt"/>
</dbReference>
<keyword evidence="2" id="KW-0732">Signal</keyword>
<evidence type="ECO:0000256" key="4">
    <source>
        <dbReference type="SAM" id="Phobius"/>
    </source>
</evidence>
<gene>
    <name evidence="5" type="ORF">CHIRRI_LOCUS5918</name>
</gene>
<keyword evidence="4" id="KW-0472">Membrane</keyword>
<keyword evidence="1" id="KW-0433">Leucine-rich repeat</keyword>
<keyword evidence="4" id="KW-1133">Transmembrane helix</keyword>
<dbReference type="InterPro" id="IPR032675">
    <property type="entry name" value="LRR_dom_sf"/>
</dbReference>
<dbReference type="PANTHER" id="PTHR24373">
    <property type="entry name" value="SLIT RELATED LEUCINE-RICH REPEAT NEURONAL PROTEIN"/>
    <property type="match status" value="1"/>
</dbReference>
<evidence type="ECO:0000256" key="2">
    <source>
        <dbReference type="ARBA" id="ARBA00022729"/>
    </source>
</evidence>
<dbReference type="SUPFAM" id="SSF52058">
    <property type="entry name" value="L domain-like"/>
    <property type="match status" value="1"/>
</dbReference>
<proteinExistence type="predicted"/>
<evidence type="ECO:0000313" key="6">
    <source>
        <dbReference type="Proteomes" id="UP001153620"/>
    </source>
</evidence>
<feature type="transmembrane region" description="Helical" evidence="4">
    <location>
        <begin position="696"/>
        <end position="720"/>
    </location>
</feature>
<keyword evidence="6" id="KW-1185">Reference proteome</keyword>
<dbReference type="EMBL" id="OU895878">
    <property type="protein sequence ID" value="CAG9803016.1"/>
    <property type="molecule type" value="Genomic_DNA"/>
</dbReference>
<sequence length="748" mass="86016">MRSFSSCTQLSKYFIVLILFAININISHQLTMHCDFKIDSVYMDTKYACVLRNFTTFFKDRKIIKITGVHEAGKNHSDVKMLYAYHQNIPYLPNNIAEFFPNLESYYIMRSNVQHLIPGDLDGLDKLIHFAVVRNPIELIEKGFFNNHTELTLISFYDCHLKKIEQGAFDGLHSISYLNLDNNDCISRLYGTYMYNLRIRPLLLLEFLADAYDKCTGYERILKVKETIKDCSEMQPELTGPLGFFNLQQRAQNIENESSSQMRILCKMEFGYTINKCNAKDVVTSFDDRQLTGIVGNSGNADIHQLIITYSDMPYLPLNISENFPKINYLKIYKSNVQHLMTGDLSGLYKLKTLDLSNNAIEQIGDDFFKDLSSLEIVNFDNSENNECMNLKTKQSYSYRDNGVTVSEFKRSVVEKCSNTTHTLKSSYQETCHDISNNLNVTESSQDVLVIIGVIFLSIISGSLNFFILILVVFNINLSHQLTLQCDFKVETTYLGTKYGCLVKGLTTTYNDRKIIKIVGNHQIGKSNDDVKLLFMKFQNVPYLPQNVAEFFPNLETFYVMKSNVQHLITGDLVGLDDLIHFDVSHNPIELIKSNFFENKTKLTKISFHDCHLKKIEKGAFDGQSSIQLLELNYNDCVSGKYPSTQSYYYRTTPLREFLVDVYDKCTGAGRVLKEDELIKECNEEEVHSELEHYGLVFKFGIVIICFLVITTIFLAYITYNFYKKSFKSDWNEVNFTVVSANLNGNGY</sequence>
<evidence type="ECO:0000256" key="1">
    <source>
        <dbReference type="ARBA" id="ARBA00022614"/>
    </source>
</evidence>